<dbReference type="Pfam" id="PF00636">
    <property type="entry name" value="Ribonuclease_3"/>
    <property type="match status" value="2"/>
</dbReference>
<dbReference type="OMA" id="HFCAVIP"/>
<dbReference type="Pfam" id="PF00271">
    <property type="entry name" value="Helicase_C"/>
    <property type="match status" value="1"/>
</dbReference>
<gene>
    <name evidence="11" type="ORF">SERLA73DRAFT_115225</name>
</gene>
<dbReference type="SUPFAM" id="SSF69065">
    <property type="entry name" value="RNase III domain-like"/>
    <property type="match status" value="2"/>
</dbReference>
<keyword evidence="4" id="KW-0347">Helicase</keyword>
<dbReference type="GO" id="GO:0004386">
    <property type="term" value="F:helicase activity"/>
    <property type="evidence" value="ECO:0007669"/>
    <property type="project" value="UniProtKB-KW"/>
</dbReference>
<keyword evidence="12" id="KW-1185">Reference proteome</keyword>
<feature type="domain" description="Dicer dsRNA-binding fold" evidence="10">
    <location>
        <begin position="606"/>
        <end position="717"/>
    </location>
</feature>
<evidence type="ECO:0000259" key="10">
    <source>
        <dbReference type="PROSITE" id="PS51327"/>
    </source>
</evidence>
<dbReference type="GO" id="GO:0005524">
    <property type="term" value="F:ATP binding"/>
    <property type="evidence" value="ECO:0007669"/>
    <property type="project" value="UniProtKB-KW"/>
</dbReference>
<feature type="domain" description="Helicase C-terminal" evidence="9">
    <location>
        <begin position="398"/>
        <end position="572"/>
    </location>
</feature>
<evidence type="ECO:0000313" key="12">
    <source>
        <dbReference type="Proteomes" id="UP000008063"/>
    </source>
</evidence>
<evidence type="ECO:0000313" key="11">
    <source>
        <dbReference type="EMBL" id="EGN93795.1"/>
    </source>
</evidence>
<dbReference type="PROSITE" id="PS51192">
    <property type="entry name" value="HELICASE_ATP_BIND_1"/>
    <property type="match status" value="1"/>
</dbReference>
<dbReference type="InterPro" id="IPR036389">
    <property type="entry name" value="RNase_III_sf"/>
</dbReference>
<evidence type="ECO:0000256" key="5">
    <source>
        <dbReference type="ARBA" id="ARBA00022840"/>
    </source>
</evidence>
<feature type="domain" description="Helicase ATP-binding" evidence="8">
    <location>
        <begin position="30"/>
        <end position="223"/>
    </location>
</feature>
<dbReference type="SMART" id="SM00490">
    <property type="entry name" value="HELICc"/>
    <property type="match status" value="1"/>
</dbReference>
<dbReference type="InParanoid" id="F8QCD0"/>
<dbReference type="Pfam" id="PF03368">
    <property type="entry name" value="Dicer_dimer"/>
    <property type="match status" value="1"/>
</dbReference>
<dbReference type="InterPro" id="IPR001650">
    <property type="entry name" value="Helicase_C-like"/>
</dbReference>
<dbReference type="PROSITE" id="PS00517">
    <property type="entry name" value="RNASE_3_1"/>
    <property type="match status" value="1"/>
</dbReference>
<dbReference type="GO" id="GO:0004525">
    <property type="term" value="F:ribonuclease III activity"/>
    <property type="evidence" value="ECO:0007669"/>
    <property type="project" value="InterPro"/>
</dbReference>
<keyword evidence="3" id="KW-0378">Hydrolase</keyword>
<dbReference type="GO" id="GO:0030422">
    <property type="term" value="P:siRNA processing"/>
    <property type="evidence" value="ECO:0007669"/>
    <property type="project" value="TreeGrafter"/>
</dbReference>
<evidence type="ECO:0000256" key="2">
    <source>
        <dbReference type="ARBA" id="ARBA00022741"/>
    </source>
</evidence>
<dbReference type="Gene3D" id="3.40.50.300">
    <property type="entry name" value="P-loop containing nucleotide triphosphate hydrolases"/>
    <property type="match status" value="2"/>
</dbReference>
<dbReference type="STRING" id="936435.F8QCD0"/>
<feature type="domain" description="RNase III" evidence="7">
    <location>
        <begin position="1203"/>
        <end position="1387"/>
    </location>
</feature>
<evidence type="ECO:0000259" key="9">
    <source>
        <dbReference type="PROSITE" id="PS51194"/>
    </source>
</evidence>
<accession>F8QCD0</accession>
<feature type="domain" description="RNase III" evidence="7">
    <location>
        <begin position="1023"/>
        <end position="1162"/>
    </location>
</feature>
<dbReference type="InterPro" id="IPR011545">
    <property type="entry name" value="DEAD/DEAH_box_helicase_dom"/>
</dbReference>
<dbReference type="InterPro" id="IPR038248">
    <property type="entry name" value="Dicer_dimer_sf"/>
</dbReference>
<evidence type="ECO:0000259" key="7">
    <source>
        <dbReference type="PROSITE" id="PS50142"/>
    </source>
</evidence>
<keyword evidence="5" id="KW-0067">ATP-binding</keyword>
<dbReference type="GO" id="GO:0003723">
    <property type="term" value="F:RNA binding"/>
    <property type="evidence" value="ECO:0007669"/>
    <property type="project" value="UniProtKB-UniRule"/>
</dbReference>
<dbReference type="InterPro" id="IPR014001">
    <property type="entry name" value="Helicase_ATP-bd"/>
</dbReference>
<dbReference type="OrthoDB" id="416741at2759"/>
<keyword evidence="6" id="KW-0694">RNA-binding</keyword>
<dbReference type="PROSITE" id="PS51327">
    <property type="entry name" value="DICER_DSRBF"/>
    <property type="match status" value="1"/>
</dbReference>
<dbReference type="GO" id="GO:0005634">
    <property type="term" value="C:nucleus"/>
    <property type="evidence" value="ECO:0007669"/>
    <property type="project" value="TreeGrafter"/>
</dbReference>
<dbReference type="HOGENOM" id="CLU_000907_4_6_1"/>
<dbReference type="GO" id="GO:0005737">
    <property type="term" value="C:cytoplasm"/>
    <property type="evidence" value="ECO:0007669"/>
    <property type="project" value="TreeGrafter"/>
</dbReference>
<dbReference type="PROSITE" id="PS51194">
    <property type="entry name" value="HELICASE_CTER"/>
    <property type="match status" value="1"/>
</dbReference>
<dbReference type="Pfam" id="PF00270">
    <property type="entry name" value="DEAD"/>
    <property type="match status" value="1"/>
</dbReference>
<dbReference type="InterPro" id="IPR027417">
    <property type="entry name" value="P-loop_NTPase"/>
</dbReference>
<dbReference type="SMART" id="SM00535">
    <property type="entry name" value="RIBOc"/>
    <property type="match status" value="2"/>
</dbReference>
<dbReference type="SMART" id="SM00487">
    <property type="entry name" value="DEXDc"/>
    <property type="match status" value="1"/>
</dbReference>
<keyword evidence="1" id="KW-0677">Repeat</keyword>
<proteinExistence type="inferred from homology"/>
<dbReference type="eggNOG" id="KOG0701">
    <property type="taxonomic scope" value="Eukaryota"/>
</dbReference>
<evidence type="ECO:0000256" key="4">
    <source>
        <dbReference type="ARBA" id="ARBA00022806"/>
    </source>
</evidence>
<evidence type="ECO:0000256" key="1">
    <source>
        <dbReference type="ARBA" id="ARBA00022737"/>
    </source>
</evidence>
<dbReference type="Gene3D" id="3.30.160.380">
    <property type="entry name" value="Dicer dimerisation domain"/>
    <property type="match status" value="1"/>
</dbReference>
<dbReference type="PROSITE" id="PS50142">
    <property type="entry name" value="RNASE_3_2"/>
    <property type="match status" value="2"/>
</dbReference>
<dbReference type="Proteomes" id="UP000008063">
    <property type="component" value="Unassembled WGS sequence"/>
</dbReference>
<dbReference type="EMBL" id="GL945490">
    <property type="protein sequence ID" value="EGN93795.1"/>
    <property type="molecule type" value="Genomic_DNA"/>
</dbReference>
<comment type="similarity">
    <text evidence="6">Belongs to the helicase family. Dicer subfamily.</text>
</comment>
<protein>
    <recommendedName>
        <fullName evidence="13">P-loop containing nucleoside triphosphate hydrolase protein</fullName>
    </recommendedName>
</protein>
<name>F8QCD0_SERL3</name>
<dbReference type="PANTHER" id="PTHR14950">
    <property type="entry name" value="DICER-RELATED"/>
    <property type="match status" value="1"/>
</dbReference>
<dbReference type="PANTHER" id="PTHR14950:SF37">
    <property type="entry name" value="ENDORIBONUCLEASE DICER"/>
    <property type="match status" value="1"/>
</dbReference>
<dbReference type="CDD" id="cd00593">
    <property type="entry name" value="RIBOc"/>
    <property type="match status" value="2"/>
</dbReference>
<dbReference type="InterPro" id="IPR005034">
    <property type="entry name" value="Dicer_dimerisation"/>
</dbReference>
<dbReference type="Gene3D" id="1.10.1520.10">
    <property type="entry name" value="Ribonuclease III domain"/>
    <property type="match status" value="2"/>
</dbReference>
<evidence type="ECO:0000256" key="3">
    <source>
        <dbReference type="ARBA" id="ARBA00022801"/>
    </source>
</evidence>
<evidence type="ECO:0000259" key="8">
    <source>
        <dbReference type="PROSITE" id="PS51192"/>
    </source>
</evidence>
<organism evidence="12">
    <name type="scientific">Serpula lacrymans var. lacrymans (strain S7.3)</name>
    <name type="common">Dry rot fungus</name>
    <dbReference type="NCBI Taxonomy" id="936435"/>
    <lineage>
        <taxon>Eukaryota</taxon>
        <taxon>Fungi</taxon>
        <taxon>Dikarya</taxon>
        <taxon>Basidiomycota</taxon>
        <taxon>Agaricomycotina</taxon>
        <taxon>Agaricomycetes</taxon>
        <taxon>Agaricomycetidae</taxon>
        <taxon>Boletales</taxon>
        <taxon>Coniophorineae</taxon>
        <taxon>Serpulaceae</taxon>
        <taxon>Serpula</taxon>
    </lineage>
</organism>
<dbReference type="InterPro" id="IPR000999">
    <property type="entry name" value="RNase_III_dom"/>
</dbReference>
<sequence length="1493" mass="169437">MVTNMEEPSDQAPSPSTLALSQTRGYQQEMLDASLKGNIIIAQDTGSGKTRIAILRMKIEAECEPNKVSWFLAPTVALCQQQADVIKLDLPVSVGMISGACEPIQWKESALWRGVLQRHRILVTTPQVLLDALRHGYINLGRDIGLLIFDEAHHATDNHPYNCIMKEFYFKLPVRQSDLDDAISRGVQRKFRNERPMVLGLTASPIFGGDPQHAFRVLESNLDGIIRSPQQNRQELAKFVHRPIFRHVLYNAPASDIQFMSCNLMGLNQVISGMNIEEDPYISSLREQLAKSAPGPERIRIDQKLSKTLQSKSSYTHKGLRDLATTAQDICYDVGPWAADWYIAKVIEKALDNETPFDNIISVWQDKEKRYLLDHLRQVVVMPTSYDAEDVTADASEKVKVLVQSLLDEKAWAESHNEPYSGIVFVTRRDVVLALTEVLAHHPETSQRFRVGCLLGSSDSAYRRSFLDITRTLLKQSQANTLLDFRSGDINLIIATAVAEEGLDIQACGNVIRWDAPNNMASWAQSRGRARRERSSFVLMFQAGSDDKQQVMKWEQLEKQMMDLYSNDQRDTGNTHDENDESTLDDHGDLEFQVESTGALLSLQSAVSHLNHFCSILPNSYRVSHLPIYDIDPPDMPEGWHSFEHKSNVPPYPGPFGCTVTLPRLLPSELRVFSVKREYPSKQSAIQHVAFNAYLALYNAKLLNDNLLPLTSVIEENLEEEVKALLRDVEKRSGTATVRGQLDPWIPTKINNKWWSTELVVDGLPSLRMLTLVKPTISAEQEMPTLYHPLRGEMKVRLRHLGIANLSPGDLQSAQCYTRRIFWGLSAARMTWDKLDFAYNFQCMHDENGSKWAERRTWLEKRHDKSSGDSVDFTMAHAVPFGEAFSFPNDITWVRDSGDFSARIYRFLSWKHDPLSPEEEEFLRLKYARFTDVQITLPVIVAEPLPRRANFLLTRGLSSSAPAEKTVLLLPRYTRVVLLSPAETEYAQILPSIIRHLSVMTTVISLRDTLFTGTPLSKIPLPLLTTALTAPVSQGLINYERLETLGDGVLKFIVSIHLMAAFPHWHEGYLTRRKDHGVSNAQLAKNAVLKKLYRWIIRDRFTPRKWTPRYCTPPQNEDQIKEEVEVEGSDSRKSRAVIEELSTKMLADVVESLIGAAYEHGGFDLGIECAKFFGLGLEWWGLAKCVETALSVVETTDDFPAQVTDVELMLGYNFTRKLLLIEALTHASHQFDTRTVSYERMEFLGDSILDMIITDYLYHVPGKGYSPGHMHMRKSSVVNTHFLAFICLRNSLKVDTSMPGPNHEGRITLNTQSQEIYLWQCLLHSSHTILEDQKTTFSRYNKVKAQIEDALQNDSIFPWAALTKLQAPKFFSDMIESLIGAAYLDSGGNINVVREILRKLGILPTLERIVRDDVDVLHPVSRVSLWTQREYKTIEYIFNEEGGGVTCSILIDGKEAVRAHNERRGHAGQEEAKYEAAEKAIKFWHLHDEFKDY</sequence>
<evidence type="ECO:0008006" key="13">
    <source>
        <dbReference type="Google" id="ProtNLM"/>
    </source>
</evidence>
<reference evidence="12" key="1">
    <citation type="journal article" date="2011" name="Science">
        <title>The plant cell wall-decomposing machinery underlies the functional diversity of forest fungi.</title>
        <authorList>
            <person name="Eastwood D.C."/>
            <person name="Floudas D."/>
            <person name="Binder M."/>
            <person name="Majcherczyk A."/>
            <person name="Schneider P."/>
            <person name="Aerts A."/>
            <person name="Asiegbu F.O."/>
            <person name="Baker S.E."/>
            <person name="Barry K."/>
            <person name="Bendiksby M."/>
            <person name="Blumentritt M."/>
            <person name="Coutinho P.M."/>
            <person name="Cullen D."/>
            <person name="de Vries R.P."/>
            <person name="Gathman A."/>
            <person name="Goodell B."/>
            <person name="Henrissat B."/>
            <person name="Ihrmark K."/>
            <person name="Kauserud H."/>
            <person name="Kohler A."/>
            <person name="LaButti K."/>
            <person name="Lapidus A."/>
            <person name="Lavin J.L."/>
            <person name="Lee Y.-H."/>
            <person name="Lindquist E."/>
            <person name="Lilly W."/>
            <person name="Lucas S."/>
            <person name="Morin E."/>
            <person name="Murat C."/>
            <person name="Oguiza J.A."/>
            <person name="Park J."/>
            <person name="Pisabarro A.G."/>
            <person name="Riley R."/>
            <person name="Rosling A."/>
            <person name="Salamov A."/>
            <person name="Schmidt O."/>
            <person name="Schmutz J."/>
            <person name="Skrede I."/>
            <person name="Stenlid J."/>
            <person name="Wiebenga A."/>
            <person name="Xie X."/>
            <person name="Kuees U."/>
            <person name="Hibbett D.S."/>
            <person name="Hoffmeister D."/>
            <person name="Hoegberg N."/>
            <person name="Martin F."/>
            <person name="Grigoriev I.V."/>
            <person name="Watkinson S.C."/>
        </authorList>
    </citation>
    <scope>NUCLEOTIDE SEQUENCE [LARGE SCALE GENOMIC DNA]</scope>
    <source>
        <strain evidence="12">strain S7.3</strain>
    </source>
</reference>
<dbReference type="CDD" id="cd18034">
    <property type="entry name" value="DEXHc_dicer"/>
    <property type="match status" value="1"/>
</dbReference>
<dbReference type="SUPFAM" id="SSF52540">
    <property type="entry name" value="P-loop containing nucleoside triphosphate hydrolases"/>
    <property type="match status" value="1"/>
</dbReference>
<keyword evidence="2" id="KW-0547">Nucleotide-binding</keyword>
<evidence type="ECO:0000256" key="6">
    <source>
        <dbReference type="PROSITE-ProRule" id="PRU00657"/>
    </source>
</evidence>